<dbReference type="PRINTS" id="PR00725">
    <property type="entry name" value="DADACBPTASE1"/>
</dbReference>
<dbReference type="GO" id="GO:0071555">
    <property type="term" value="P:cell wall organization"/>
    <property type="evidence" value="ECO:0007669"/>
    <property type="project" value="UniProtKB-KW"/>
</dbReference>
<evidence type="ECO:0000256" key="6">
    <source>
        <dbReference type="ARBA" id="ARBA00023316"/>
    </source>
</evidence>
<dbReference type="GO" id="GO:0006508">
    <property type="term" value="P:proteolysis"/>
    <property type="evidence" value="ECO:0007669"/>
    <property type="project" value="InterPro"/>
</dbReference>
<reference evidence="13" key="1">
    <citation type="journal article" date="2021" name="PeerJ">
        <title>Extensive microbial diversity within the chicken gut microbiome revealed by metagenomics and culture.</title>
        <authorList>
            <person name="Gilroy R."/>
            <person name="Ravi A."/>
            <person name="Getino M."/>
            <person name="Pursley I."/>
            <person name="Horton D.L."/>
            <person name="Alikhan N.F."/>
            <person name="Baker D."/>
            <person name="Gharbi K."/>
            <person name="Hall N."/>
            <person name="Watson M."/>
            <person name="Adriaenssens E.M."/>
            <person name="Foster-Nyarko E."/>
            <person name="Jarju S."/>
            <person name="Secka A."/>
            <person name="Antonio M."/>
            <person name="Oren A."/>
            <person name="Chaudhuri R.R."/>
            <person name="La Ragione R."/>
            <person name="Hildebrand F."/>
            <person name="Pallen M.J."/>
        </authorList>
    </citation>
    <scope>NUCLEOTIDE SEQUENCE</scope>
    <source>
        <strain evidence="13">ChiGjej5B5-7349</strain>
    </source>
</reference>
<evidence type="ECO:0000256" key="9">
    <source>
        <dbReference type="RuleBase" id="RU004016"/>
    </source>
</evidence>
<dbReference type="EMBL" id="DYUK01000247">
    <property type="protein sequence ID" value="HJG81015.1"/>
    <property type="molecule type" value="Genomic_DNA"/>
</dbReference>
<dbReference type="PANTHER" id="PTHR21581">
    <property type="entry name" value="D-ALANYL-D-ALANINE CARBOXYPEPTIDASE"/>
    <property type="match status" value="1"/>
</dbReference>
<gene>
    <name evidence="13" type="ORF">K8V08_11460</name>
</gene>
<protein>
    <submittedName>
        <fullName evidence="13">Serine hydrolase</fullName>
    </submittedName>
</protein>
<evidence type="ECO:0000256" key="11">
    <source>
        <dbReference type="SAM" id="SignalP"/>
    </source>
</evidence>
<dbReference type="AlphaFoldDB" id="A0A921MF88"/>
<dbReference type="GO" id="GO:0008360">
    <property type="term" value="P:regulation of cell shape"/>
    <property type="evidence" value="ECO:0007669"/>
    <property type="project" value="UniProtKB-KW"/>
</dbReference>
<dbReference type="PANTHER" id="PTHR21581:SF33">
    <property type="entry name" value="D-ALANYL-D-ALANINE CARBOXYPEPTIDASE DACB"/>
    <property type="match status" value="1"/>
</dbReference>
<evidence type="ECO:0000256" key="1">
    <source>
        <dbReference type="ARBA" id="ARBA00007164"/>
    </source>
</evidence>
<keyword evidence="10" id="KW-0472">Membrane</keyword>
<comment type="similarity">
    <text evidence="1 9">Belongs to the peptidase S11 family.</text>
</comment>
<evidence type="ECO:0000259" key="12">
    <source>
        <dbReference type="Pfam" id="PF00768"/>
    </source>
</evidence>
<keyword evidence="4" id="KW-0133">Cell shape</keyword>
<evidence type="ECO:0000256" key="8">
    <source>
        <dbReference type="PIRSR" id="PIRSR618044-2"/>
    </source>
</evidence>
<evidence type="ECO:0000256" key="3">
    <source>
        <dbReference type="ARBA" id="ARBA00022801"/>
    </source>
</evidence>
<feature type="active site" description="Proton acceptor" evidence="7">
    <location>
        <position position="94"/>
    </location>
</feature>
<evidence type="ECO:0000313" key="14">
    <source>
        <dbReference type="Proteomes" id="UP000784435"/>
    </source>
</evidence>
<feature type="domain" description="Peptidase S11 D-alanyl-D-alanine carboxypeptidase A N-terminal" evidence="12">
    <location>
        <begin position="59"/>
        <end position="289"/>
    </location>
</feature>
<comment type="caution">
    <text evidence="13">The sequence shown here is derived from an EMBL/GenBank/DDBJ whole genome shotgun (WGS) entry which is preliminary data.</text>
</comment>
<reference evidence="13" key="2">
    <citation type="submission" date="2021-09" db="EMBL/GenBank/DDBJ databases">
        <authorList>
            <person name="Gilroy R."/>
        </authorList>
    </citation>
    <scope>NUCLEOTIDE SEQUENCE</scope>
    <source>
        <strain evidence="13">ChiGjej5B5-7349</strain>
    </source>
</reference>
<evidence type="ECO:0000256" key="4">
    <source>
        <dbReference type="ARBA" id="ARBA00022960"/>
    </source>
</evidence>
<evidence type="ECO:0000256" key="10">
    <source>
        <dbReference type="SAM" id="Phobius"/>
    </source>
</evidence>
<keyword evidence="6" id="KW-0961">Cell wall biogenesis/degradation</keyword>
<evidence type="ECO:0000313" key="13">
    <source>
        <dbReference type="EMBL" id="HJG81015.1"/>
    </source>
</evidence>
<dbReference type="Gene3D" id="3.40.710.10">
    <property type="entry name" value="DD-peptidase/beta-lactamase superfamily"/>
    <property type="match status" value="1"/>
</dbReference>
<feature type="signal peptide" evidence="11">
    <location>
        <begin position="1"/>
        <end position="37"/>
    </location>
</feature>
<dbReference type="InterPro" id="IPR018044">
    <property type="entry name" value="Peptidase_S11"/>
</dbReference>
<sequence>MDSRGRTTRTTLRALLAGLLTAAVWASPAGVPAPAQAQPATASAEAVYDPGPLTDGAPAPEPAAVSWILADMDTGEVLAAHAPDKEHAPASTQKLLAGLALVDVLDDPEATHEATYDDMLVDGTKVGLLQKNDYTIDDLFHAMLMSSANDAAHALADAAGGQEEAVALMEDKAAELQLTGTHPRNTSGLDADGQTTTVEDLLRVGRAVLEDEYLTDIVQTTEYDFPGATNPDTDEKLPGYPIQNHTRIVGEVDGGLGLKNGHTNAAGGSFVAVAQRDGQRLGAAVLGGSTMTRDAAIDLLDWGFAQSSPQVLDTMSFQTAAEAAETAEATAPAPVDTATAQATLEADAAVAAEGGVRTWAFVLLAAGLLLAGVTAVLTVRMVRSRRGSLAP</sequence>
<organism evidence="13 14">
    <name type="scientific">Brevibacterium senegalense</name>
    <dbReference type="NCBI Taxonomy" id="1033736"/>
    <lineage>
        <taxon>Bacteria</taxon>
        <taxon>Bacillati</taxon>
        <taxon>Actinomycetota</taxon>
        <taxon>Actinomycetes</taxon>
        <taxon>Micrococcales</taxon>
        <taxon>Brevibacteriaceae</taxon>
        <taxon>Brevibacterium</taxon>
    </lineage>
</organism>
<feature type="transmembrane region" description="Helical" evidence="10">
    <location>
        <begin position="359"/>
        <end position="379"/>
    </location>
</feature>
<evidence type="ECO:0000256" key="2">
    <source>
        <dbReference type="ARBA" id="ARBA00022729"/>
    </source>
</evidence>
<feature type="binding site" evidence="8">
    <location>
        <position position="259"/>
    </location>
    <ligand>
        <name>substrate</name>
    </ligand>
</feature>
<evidence type="ECO:0000256" key="5">
    <source>
        <dbReference type="ARBA" id="ARBA00022984"/>
    </source>
</evidence>
<keyword evidence="2 11" id="KW-0732">Signal</keyword>
<accession>A0A921MF88</accession>
<dbReference type="InterPro" id="IPR001967">
    <property type="entry name" value="Peptidase_S11_N"/>
</dbReference>
<dbReference type="InterPro" id="IPR012338">
    <property type="entry name" value="Beta-lactam/transpept-like"/>
</dbReference>
<feature type="active site" description="Acyl-ester intermediate" evidence="7">
    <location>
        <position position="91"/>
    </location>
</feature>
<keyword evidence="3 13" id="KW-0378">Hydrolase</keyword>
<keyword evidence="5" id="KW-0573">Peptidoglycan synthesis</keyword>
<keyword evidence="10" id="KW-0812">Transmembrane</keyword>
<feature type="chain" id="PRO_5037816679" evidence="11">
    <location>
        <begin position="38"/>
        <end position="391"/>
    </location>
</feature>
<proteinExistence type="inferred from homology"/>
<evidence type="ECO:0000256" key="7">
    <source>
        <dbReference type="PIRSR" id="PIRSR618044-1"/>
    </source>
</evidence>
<dbReference type="GO" id="GO:0009252">
    <property type="term" value="P:peptidoglycan biosynthetic process"/>
    <property type="evidence" value="ECO:0007669"/>
    <property type="project" value="UniProtKB-KW"/>
</dbReference>
<feature type="active site" evidence="7">
    <location>
        <position position="147"/>
    </location>
</feature>
<dbReference type="Proteomes" id="UP000784435">
    <property type="component" value="Unassembled WGS sequence"/>
</dbReference>
<dbReference type="SUPFAM" id="SSF56601">
    <property type="entry name" value="beta-lactamase/transpeptidase-like"/>
    <property type="match status" value="1"/>
</dbReference>
<dbReference type="Pfam" id="PF00768">
    <property type="entry name" value="Peptidase_S11"/>
    <property type="match status" value="1"/>
</dbReference>
<keyword evidence="10" id="KW-1133">Transmembrane helix</keyword>
<name>A0A921MF88_9MICO</name>
<dbReference type="GO" id="GO:0009002">
    <property type="term" value="F:serine-type D-Ala-D-Ala carboxypeptidase activity"/>
    <property type="evidence" value="ECO:0007669"/>
    <property type="project" value="InterPro"/>
</dbReference>